<sequence>MFIRDITIADMKHKLDMKGSLFDVLLATTERAAEILESERKAAAQIPRPKRKIEKPSSSSDAKRRKCEGVSLQFTDSVNSSDMQNLEFGGESAGTDTDEDVVITENQEEGGATSSQHTQNTGCGVLRKIPNPAINNNERPPLPEEFKIAIEEMSRGADAPAKLVIQKQLYGTDLSSGHNRLSIPMNQIADDFLTEGEKEHLRGYDSKSKKKKYMDVKVVGPSLSASETVKFSRWDMAKKDGGKTSSSYVINGKWNAIVAKNKLRIGVVVQLWCFRVDRELCFALVRLPGNGSAGA</sequence>
<dbReference type="InterPro" id="IPR005508">
    <property type="entry name" value="At2g31720-like"/>
</dbReference>
<dbReference type="InterPro" id="IPR015300">
    <property type="entry name" value="DNA-bd_pseudobarrel_sf"/>
</dbReference>
<evidence type="ECO:0000256" key="1">
    <source>
        <dbReference type="ARBA" id="ARBA00004123"/>
    </source>
</evidence>
<evidence type="ECO:0000256" key="6">
    <source>
        <dbReference type="SAM" id="MobiDB-lite"/>
    </source>
</evidence>
<dbReference type="GO" id="GO:0005634">
    <property type="term" value="C:nucleus"/>
    <property type="evidence" value="ECO:0007669"/>
    <property type="project" value="UniProtKB-SubCell"/>
</dbReference>
<evidence type="ECO:0000256" key="2">
    <source>
        <dbReference type="ARBA" id="ARBA00023015"/>
    </source>
</evidence>
<keyword evidence="5" id="KW-0539">Nucleus</keyword>
<dbReference type="Pfam" id="PF03754">
    <property type="entry name" value="At2g31720-like"/>
    <property type="match status" value="1"/>
</dbReference>
<accession>A0A8X8XUF5</accession>
<dbReference type="PANTHER" id="PTHR31541:SF25">
    <property type="entry name" value="GAMMA-GLIADIN B"/>
    <property type="match status" value="1"/>
</dbReference>
<dbReference type="AlphaFoldDB" id="A0A8X8XUF5"/>
<dbReference type="GO" id="GO:0003677">
    <property type="term" value="F:DNA binding"/>
    <property type="evidence" value="ECO:0007669"/>
    <property type="project" value="UniProtKB-KW"/>
</dbReference>
<organism evidence="7">
    <name type="scientific">Salvia splendens</name>
    <name type="common">Scarlet sage</name>
    <dbReference type="NCBI Taxonomy" id="180675"/>
    <lineage>
        <taxon>Eukaryota</taxon>
        <taxon>Viridiplantae</taxon>
        <taxon>Streptophyta</taxon>
        <taxon>Embryophyta</taxon>
        <taxon>Tracheophyta</taxon>
        <taxon>Spermatophyta</taxon>
        <taxon>Magnoliopsida</taxon>
        <taxon>eudicotyledons</taxon>
        <taxon>Gunneridae</taxon>
        <taxon>Pentapetalae</taxon>
        <taxon>asterids</taxon>
        <taxon>lamiids</taxon>
        <taxon>Lamiales</taxon>
        <taxon>Lamiaceae</taxon>
        <taxon>Nepetoideae</taxon>
        <taxon>Mentheae</taxon>
        <taxon>Salviinae</taxon>
        <taxon>Salvia</taxon>
        <taxon>Salvia subgen. Calosphace</taxon>
        <taxon>core Calosphace</taxon>
    </lineage>
</organism>
<evidence type="ECO:0000256" key="4">
    <source>
        <dbReference type="ARBA" id="ARBA00023163"/>
    </source>
</evidence>
<reference evidence="7" key="2">
    <citation type="submission" date="2020-08" db="EMBL/GenBank/DDBJ databases">
        <title>Plant Genome Project.</title>
        <authorList>
            <person name="Zhang R.-G."/>
        </authorList>
    </citation>
    <scope>NUCLEOTIDE SEQUENCE</scope>
    <source>
        <strain evidence="7">Huo1</strain>
        <tissue evidence="7">Leaf</tissue>
    </source>
</reference>
<evidence type="ECO:0000313" key="7">
    <source>
        <dbReference type="EMBL" id="KAG6418972.1"/>
    </source>
</evidence>
<reference evidence="7" key="1">
    <citation type="submission" date="2018-01" db="EMBL/GenBank/DDBJ databases">
        <authorList>
            <person name="Mao J.F."/>
        </authorList>
    </citation>
    <scope>NUCLEOTIDE SEQUENCE</scope>
    <source>
        <strain evidence="7">Huo1</strain>
        <tissue evidence="7">Leaf</tissue>
    </source>
</reference>
<gene>
    <name evidence="7" type="ORF">SASPL_121179</name>
</gene>
<evidence type="ECO:0000313" key="8">
    <source>
        <dbReference type="Proteomes" id="UP000298416"/>
    </source>
</evidence>
<keyword evidence="3" id="KW-0238">DNA-binding</keyword>
<protein>
    <recommendedName>
        <fullName evidence="9">B3 domain-containing protein</fullName>
    </recommendedName>
</protein>
<evidence type="ECO:0000256" key="3">
    <source>
        <dbReference type="ARBA" id="ARBA00023125"/>
    </source>
</evidence>
<feature type="compositionally biased region" description="Polar residues" evidence="6">
    <location>
        <begin position="72"/>
        <end position="84"/>
    </location>
</feature>
<evidence type="ECO:0008006" key="9">
    <source>
        <dbReference type="Google" id="ProtNLM"/>
    </source>
</evidence>
<dbReference type="Gene3D" id="2.40.330.10">
    <property type="entry name" value="DNA-binding pseudobarrel domain"/>
    <property type="match status" value="1"/>
</dbReference>
<proteinExistence type="predicted"/>
<evidence type="ECO:0000256" key="5">
    <source>
        <dbReference type="ARBA" id="ARBA00023242"/>
    </source>
</evidence>
<feature type="region of interest" description="Disordered" evidence="6">
    <location>
        <begin position="39"/>
        <end position="97"/>
    </location>
</feature>
<comment type="subcellular location">
    <subcellularLocation>
        <location evidence="1">Nucleus</location>
    </subcellularLocation>
</comment>
<keyword evidence="4" id="KW-0804">Transcription</keyword>
<keyword evidence="8" id="KW-1185">Reference proteome</keyword>
<dbReference type="Proteomes" id="UP000298416">
    <property type="component" value="Unassembled WGS sequence"/>
</dbReference>
<keyword evidence="2" id="KW-0805">Transcription regulation</keyword>
<dbReference type="PANTHER" id="PTHR31541">
    <property type="entry name" value="B3 DOMAIN PLANT PROTEIN-RELATED"/>
    <property type="match status" value="1"/>
</dbReference>
<name>A0A8X8XUF5_SALSN</name>
<dbReference type="EMBL" id="PNBA02000007">
    <property type="protein sequence ID" value="KAG6418972.1"/>
    <property type="molecule type" value="Genomic_DNA"/>
</dbReference>
<dbReference type="SUPFAM" id="SSF101936">
    <property type="entry name" value="DNA-binding pseudobarrel domain"/>
    <property type="match status" value="1"/>
</dbReference>
<comment type="caution">
    <text evidence="7">The sequence shown here is derived from an EMBL/GenBank/DDBJ whole genome shotgun (WGS) entry which is preliminary data.</text>
</comment>